<evidence type="ECO:0000313" key="1">
    <source>
        <dbReference type="EMBL" id="KAG8364373.1"/>
    </source>
</evidence>
<protein>
    <submittedName>
        <fullName evidence="1">Uncharacterized protein</fullName>
    </submittedName>
</protein>
<dbReference type="EMBL" id="WHWC01000019">
    <property type="protein sequence ID" value="KAG8364373.1"/>
    <property type="molecule type" value="Genomic_DNA"/>
</dbReference>
<dbReference type="AlphaFoldDB" id="A0AAV6WBE7"/>
<proteinExistence type="predicted"/>
<accession>A0AAV6WBE7</accession>
<dbReference type="Proteomes" id="UP000826271">
    <property type="component" value="Unassembled WGS sequence"/>
</dbReference>
<reference evidence="1" key="1">
    <citation type="submission" date="2019-10" db="EMBL/GenBank/DDBJ databases">
        <authorList>
            <person name="Zhang R."/>
            <person name="Pan Y."/>
            <person name="Wang J."/>
            <person name="Ma R."/>
            <person name="Yu S."/>
        </authorList>
    </citation>
    <scope>NUCLEOTIDE SEQUENCE</scope>
    <source>
        <strain evidence="1">LA-IB0</strain>
        <tissue evidence="1">Leaf</tissue>
    </source>
</reference>
<name>A0AAV6WBE7_9LAMI</name>
<comment type="caution">
    <text evidence="1">The sequence shown here is derived from an EMBL/GenBank/DDBJ whole genome shotgun (WGS) entry which is preliminary data.</text>
</comment>
<evidence type="ECO:0000313" key="2">
    <source>
        <dbReference type="Proteomes" id="UP000826271"/>
    </source>
</evidence>
<gene>
    <name evidence="1" type="ORF">BUALT_Bualt19G0122100</name>
</gene>
<sequence length="212" mass="23775">MSLTPGYSGLLVCSADGVFDSRFNRYLTGTEDHPESCINSITTIVSLDLDSQPFKRNCISDLAEISDGAAESADEILLQKHYFCCTAQNSVFVDAKILLQNTFLLTQNLVFLSVKPMGHLEMVTGATNSSRLNERSYPGILDVTQSKIFLLLAAFRLKEHLQSIRYQKLRMIHAPTPGLPILEMEQQNNSQQLLQHLPSLSFSSWTHHFQPD</sequence>
<organism evidence="1 2">
    <name type="scientific">Buddleja alternifolia</name>
    <dbReference type="NCBI Taxonomy" id="168488"/>
    <lineage>
        <taxon>Eukaryota</taxon>
        <taxon>Viridiplantae</taxon>
        <taxon>Streptophyta</taxon>
        <taxon>Embryophyta</taxon>
        <taxon>Tracheophyta</taxon>
        <taxon>Spermatophyta</taxon>
        <taxon>Magnoliopsida</taxon>
        <taxon>eudicotyledons</taxon>
        <taxon>Gunneridae</taxon>
        <taxon>Pentapetalae</taxon>
        <taxon>asterids</taxon>
        <taxon>lamiids</taxon>
        <taxon>Lamiales</taxon>
        <taxon>Scrophulariaceae</taxon>
        <taxon>Buddlejeae</taxon>
        <taxon>Buddleja</taxon>
    </lineage>
</organism>
<keyword evidence="2" id="KW-1185">Reference proteome</keyword>